<dbReference type="RefSeq" id="XP_064853876.1">
    <property type="nucleotide sequence ID" value="XM_064997804.1"/>
</dbReference>
<dbReference type="GeneID" id="90074855"/>
<evidence type="ECO:0000256" key="3">
    <source>
        <dbReference type="SAM" id="SignalP"/>
    </source>
</evidence>
<sequence>MKIHAIIFAFALQLTQSLAISQEEAAKIGTDLKQRPPAGVSWEEWHMKSEHGLDDYDADSVFQLHLSSKKDALTRKDILNMYGLLRTEVVGSGDGMGSHDESEGITDATKEEIIDKVLSMCDYNKDGEITLDEWRRFSKNGGRLPDMGVGVGHHGDFEYEYEIHHWLEHHSEDDPDVKIQHKEDIEHELLHHEHEIEHEDGTEDGRPKNFVKTSAQELNAQIILANIPSKYRAY</sequence>
<dbReference type="PANTHER" id="PTHR19237:SF20">
    <property type="entry name" value="NUCLEOBINDIN 1"/>
    <property type="match status" value="1"/>
</dbReference>
<dbReference type="GO" id="GO:0005509">
    <property type="term" value="F:calcium ion binding"/>
    <property type="evidence" value="ECO:0007669"/>
    <property type="project" value="InterPro"/>
</dbReference>
<dbReference type="InterPro" id="IPR011992">
    <property type="entry name" value="EF-hand-dom_pair"/>
</dbReference>
<feature type="signal peptide" evidence="3">
    <location>
        <begin position="1"/>
        <end position="19"/>
    </location>
</feature>
<dbReference type="EMBL" id="BTFZ01000011">
    <property type="protein sequence ID" value="GMM36880.1"/>
    <property type="molecule type" value="Genomic_DNA"/>
</dbReference>
<name>A0AAV5QPL9_9ASCO</name>
<dbReference type="InterPro" id="IPR018247">
    <property type="entry name" value="EF_Hand_1_Ca_BS"/>
</dbReference>
<accession>A0AAV5QPL9</accession>
<feature type="chain" id="PRO_5043674929" evidence="3">
    <location>
        <begin position="20"/>
        <end position="234"/>
    </location>
</feature>
<keyword evidence="6" id="KW-1185">Reference proteome</keyword>
<organism evidence="5 6">
    <name type="scientific">Saccharomycopsis crataegensis</name>
    <dbReference type="NCBI Taxonomy" id="43959"/>
    <lineage>
        <taxon>Eukaryota</taxon>
        <taxon>Fungi</taxon>
        <taxon>Dikarya</taxon>
        <taxon>Ascomycota</taxon>
        <taxon>Saccharomycotina</taxon>
        <taxon>Saccharomycetes</taxon>
        <taxon>Saccharomycopsidaceae</taxon>
        <taxon>Saccharomycopsis</taxon>
    </lineage>
</organism>
<reference evidence="5 6" key="1">
    <citation type="journal article" date="2023" name="Elife">
        <title>Identification of key yeast species and microbe-microbe interactions impacting larval growth of Drosophila in the wild.</title>
        <authorList>
            <person name="Mure A."/>
            <person name="Sugiura Y."/>
            <person name="Maeda R."/>
            <person name="Honda K."/>
            <person name="Sakurai N."/>
            <person name="Takahashi Y."/>
            <person name="Watada M."/>
            <person name="Katoh T."/>
            <person name="Gotoh A."/>
            <person name="Gotoh Y."/>
            <person name="Taniguchi I."/>
            <person name="Nakamura K."/>
            <person name="Hayashi T."/>
            <person name="Katayama T."/>
            <person name="Uemura T."/>
            <person name="Hattori Y."/>
        </authorList>
    </citation>
    <scope>NUCLEOTIDE SEQUENCE [LARGE SCALE GENOMIC DNA]</scope>
    <source>
        <strain evidence="5 6">SC-9</strain>
    </source>
</reference>
<comment type="caution">
    <text evidence="5">The sequence shown here is derived from an EMBL/GenBank/DDBJ whole genome shotgun (WGS) entry which is preliminary data.</text>
</comment>
<dbReference type="Proteomes" id="UP001360560">
    <property type="component" value="Unassembled WGS sequence"/>
</dbReference>
<dbReference type="SUPFAM" id="SSF47473">
    <property type="entry name" value="EF-hand"/>
    <property type="match status" value="1"/>
</dbReference>
<keyword evidence="1 3" id="KW-0732">Signal</keyword>
<dbReference type="PANTHER" id="PTHR19237">
    <property type="entry name" value="NUCLEOBINDIN"/>
    <property type="match status" value="1"/>
</dbReference>
<evidence type="ECO:0000313" key="6">
    <source>
        <dbReference type="Proteomes" id="UP001360560"/>
    </source>
</evidence>
<evidence type="ECO:0000256" key="2">
    <source>
        <dbReference type="ARBA" id="ARBA00022837"/>
    </source>
</evidence>
<evidence type="ECO:0000259" key="4">
    <source>
        <dbReference type="PROSITE" id="PS50222"/>
    </source>
</evidence>
<gene>
    <name evidence="5" type="ORF">DASC09_042050</name>
</gene>
<keyword evidence="2" id="KW-0106">Calcium</keyword>
<dbReference type="PROSITE" id="PS00018">
    <property type="entry name" value="EF_HAND_1"/>
    <property type="match status" value="1"/>
</dbReference>
<feature type="domain" description="EF-hand" evidence="4">
    <location>
        <begin position="109"/>
        <end position="144"/>
    </location>
</feature>
<proteinExistence type="predicted"/>
<dbReference type="InterPro" id="IPR040250">
    <property type="entry name" value="Nucleobindin"/>
</dbReference>
<dbReference type="InterPro" id="IPR002048">
    <property type="entry name" value="EF_hand_dom"/>
</dbReference>
<evidence type="ECO:0000313" key="5">
    <source>
        <dbReference type="EMBL" id="GMM36880.1"/>
    </source>
</evidence>
<evidence type="ECO:0000256" key="1">
    <source>
        <dbReference type="ARBA" id="ARBA00022729"/>
    </source>
</evidence>
<dbReference type="Gene3D" id="1.10.238.10">
    <property type="entry name" value="EF-hand"/>
    <property type="match status" value="1"/>
</dbReference>
<dbReference type="AlphaFoldDB" id="A0AAV5QPL9"/>
<dbReference type="PROSITE" id="PS50222">
    <property type="entry name" value="EF_HAND_2"/>
    <property type="match status" value="1"/>
</dbReference>
<dbReference type="GO" id="GO:0005793">
    <property type="term" value="C:endoplasmic reticulum-Golgi intermediate compartment"/>
    <property type="evidence" value="ECO:0007669"/>
    <property type="project" value="TreeGrafter"/>
</dbReference>
<protein>
    <submittedName>
        <fullName evidence="5">Ssp120 protein</fullName>
    </submittedName>
</protein>